<sequence>MLELERFLLLRAELVAAGYGDEIAWAESVQLVADPLSFWSEYAWVVLNSGMKNQVARGIWDRVRPRVLAGGRAAEVFGHVGKAAGIDKVYAEREALFAAYQSADDKLEFLRALPWIGPITCKHLAKNYGFDCAKSDRHLVRIAGAEGVDSMCQRLAAATGMRVATVDLVVWRAANLGLL</sequence>
<evidence type="ECO:0000313" key="3">
    <source>
        <dbReference type="EMBL" id="QJH96616.1"/>
    </source>
</evidence>
<protein>
    <recommendedName>
        <fullName evidence="4">HhH-GPD domain-containing protein</fullName>
    </recommendedName>
</protein>
<proteinExistence type="predicted"/>
<evidence type="ECO:0008006" key="4">
    <source>
        <dbReference type="Google" id="ProtNLM"/>
    </source>
</evidence>
<name>A0A6H1ZIE3_9ZZZZ</name>
<gene>
    <name evidence="2" type="ORF">MM415B01374_0004</name>
    <name evidence="1" type="ORF">TM448A00646_0004</name>
    <name evidence="3" type="ORF">TM448B00781_0004</name>
</gene>
<evidence type="ECO:0000313" key="1">
    <source>
        <dbReference type="EMBL" id="QJA47298.1"/>
    </source>
</evidence>
<dbReference type="EMBL" id="MT141351">
    <property type="protein sequence ID" value="QJA59014.1"/>
    <property type="molecule type" value="Genomic_DNA"/>
</dbReference>
<dbReference type="EMBL" id="MT144039">
    <property type="protein sequence ID" value="QJA47298.1"/>
    <property type="molecule type" value="Genomic_DNA"/>
</dbReference>
<dbReference type="AlphaFoldDB" id="A0A6H1ZIE3"/>
<accession>A0A6H1ZIE3</accession>
<organism evidence="1">
    <name type="scientific">viral metagenome</name>
    <dbReference type="NCBI Taxonomy" id="1070528"/>
    <lineage>
        <taxon>unclassified sequences</taxon>
        <taxon>metagenomes</taxon>
        <taxon>organismal metagenomes</taxon>
    </lineage>
</organism>
<dbReference type="EMBL" id="MT144657">
    <property type="protein sequence ID" value="QJH96616.1"/>
    <property type="molecule type" value="Genomic_DNA"/>
</dbReference>
<evidence type="ECO:0000313" key="2">
    <source>
        <dbReference type="EMBL" id="QJA59014.1"/>
    </source>
</evidence>
<reference evidence="1" key="1">
    <citation type="submission" date="2020-03" db="EMBL/GenBank/DDBJ databases">
        <title>The deep terrestrial virosphere.</title>
        <authorList>
            <person name="Holmfeldt K."/>
            <person name="Nilsson E."/>
            <person name="Simone D."/>
            <person name="Lopez-Fernandez M."/>
            <person name="Wu X."/>
            <person name="de Brujin I."/>
            <person name="Lundin D."/>
            <person name="Andersson A."/>
            <person name="Bertilsson S."/>
            <person name="Dopson M."/>
        </authorList>
    </citation>
    <scope>NUCLEOTIDE SEQUENCE</scope>
    <source>
        <strain evidence="2">MM415B01374</strain>
        <strain evidence="1">TM448A00646</strain>
        <strain evidence="3">TM448B00781</strain>
    </source>
</reference>